<dbReference type="KEGG" id="oai:OLEAN_C34650"/>
<comment type="subcellular location">
    <subcellularLocation>
        <location evidence="1">Cell membrane</location>
        <topology evidence="1">Multi-pass membrane protein</topology>
    </subcellularLocation>
</comment>
<dbReference type="Proteomes" id="UP000032749">
    <property type="component" value="Chromosome"/>
</dbReference>
<evidence type="ECO:0000256" key="2">
    <source>
        <dbReference type="ARBA" id="ARBA00022475"/>
    </source>
</evidence>
<dbReference type="STRING" id="698738.OLEAN_C34650"/>
<accession>R4YR03</accession>
<feature type="transmembrane region" description="Helical" evidence="6">
    <location>
        <begin position="113"/>
        <end position="135"/>
    </location>
</feature>
<evidence type="ECO:0000313" key="8">
    <source>
        <dbReference type="Proteomes" id="UP000032749"/>
    </source>
</evidence>
<name>R4YR03_OLEAN</name>
<keyword evidence="2" id="KW-1003">Cell membrane</keyword>
<evidence type="ECO:0000256" key="6">
    <source>
        <dbReference type="SAM" id="Phobius"/>
    </source>
</evidence>
<evidence type="ECO:0000313" key="7">
    <source>
        <dbReference type="EMBL" id="CCK77641.1"/>
    </source>
</evidence>
<dbReference type="PANTHER" id="PTHR30086">
    <property type="entry name" value="ARGININE EXPORTER PROTEIN ARGO"/>
    <property type="match status" value="1"/>
</dbReference>
<keyword evidence="8" id="KW-1185">Reference proteome</keyword>
<dbReference type="PATRIC" id="fig|698738.3.peg.3605"/>
<dbReference type="GO" id="GO:0005886">
    <property type="term" value="C:plasma membrane"/>
    <property type="evidence" value="ECO:0007669"/>
    <property type="project" value="UniProtKB-SubCell"/>
</dbReference>
<dbReference type="InterPro" id="IPR001123">
    <property type="entry name" value="LeuE-type"/>
</dbReference>
<evidence type="ECO:0000256" key="5">
    <source>
        <dbReference type="ARBA" id="ARBA00023136"/>
    </source>
</evidence>
<sequence>MELTAWISLATLCLLGAMTPGQSFIVILKHSMSGGRFNGFIASMGHGLGVMLYAIATVVGLALIIKQTPWLFDVIKYTGAAFLVWLAYSALTSNSEDSALSAEQVSVTLKQSFYEGLMISFLNPKLAIFFLALFSQFLNDAAGWQHNIIMVATVSGIDTLWYCLVALVLSHSAMLVKLRNNIGIIEKCSGIVLLAVALRVVM</sequence>
<dbReference type="GO" id="GO:0015171">
    <property type="term" value="F:amino acid transmembrane transporter activity"/>
    <property type="evidence" value="ECO:0007669"/>
    <property type="project" value="TreeGrafter"/>
</dbReference>
<protein>
    <submittedName>
        <fullName evidence="7">Putative LysE family protein</fullName>
    </submittedName>
</protein>
<dbReference type="PIRSF" id="PIRSF006324">
    <property type="entry name" value="LeuE"/>
    <property type="match status" value="1"/>
</dbReference>
<feature type="transmembrane region" description="Helical" evidence="6">
    <location>
        <begin position="147"/>
        <end position="170"/>
    </location>
</feature>
<dbReference type="PANTHER" id="PTHR30086:SF16">
    <property type="entry name" value="AMINO ACID EFFLUX PERMEASE RHTB FAMILY"/>
    <property type="match status" value="1"/>
</dbReference>
<dbReference type="EMBL" id="FO203512">
    <property type="protein sequence ID" value="CCK77641.1"/>
    <property type="molecule type" value="Genomic_DNA"/>
</dbReference>
<keyword evidence="5 6" id="KW-0472">Membrane</keyword>
<dbReference type="AlphaFoldDB" id="R4YR03"/>
<dbReference type="Pfam" id="PF01810">
    <property type="entry name" value="LysE"/>
    <property type="match status" value="1"/>
</dbReference>
<dbReference type="HOGENOM" id="CLU_079569_0_1_6"/>
<dbReference type="OrthoDB" id="581870at2"/>
<organism evidence="7 8">
    <name type="scientific">Oleispira antarctica RB-8</name>
    <dbReference type="NCBI Taxonomy" id="698738"/>
    <lineage>
        <taxon>Bacteria</taxon>
        <taxon>Pseudomonadati</taxon>
        <taxon>Pseudomonadota</taxon>
        <taxon>Gammaproteobacteria</taxon>
        <taxon>Oceanospirillales</taxon>
        <taxon>Oceanospirillaceae</taxon>
        <taxon>Oleispira</taxon>
    </lineage>
</organism>
<reference evidence="7 8" key="1">
    <citation type="journal article" date="2013" name="Nat. Commun.">
        <title>Genome sequence and functional genomic analysis of the oil-degrading bacterium Oleispira antarctica.</title>
        <authorList>
            <person name="Kube M."/>
            <person name="Chernikova T.N."/>
            <person name="Al-Ramahi Y."/>
            <person name="Beloqui A."/>
            <person name="Lopez-Cortez N."/>
            <person name="Guazzaroni M.E."/>
            <person name="Heipieper H.J."/>
            <person name="Klages S."/>
            <person name="Kotsyurbenko O.R."/>
            <person name="Langer I."/>
            <person name="Nechitaylo T.Y."/>
            <person name="Lunsdorf H."/>
            <person name="Fernandez M."/>
            <person name="Juarez S."/>
            <person name="Ciordia S."/>
            <person name="Singer A."/>
            <person name="Kagan O."/>
            <person name="Egorova O."/>
            <person name="Petit P.A."/>
            <person name="Stogios P."/>
            <person name="Kim Y."/>
            <person name="Tchigvintsev A."/>
            <person name="Flick R."/>
            <person name="Denaro R."/>
            <person name="Genovese M."/>
            <person name="Albar J.P."/>
            <person name="Reva O.N."/>
            <person name="Martinez-Gomariz M."/>
            <person name="Tran H."/>
            <person name="Ferrer M."/>
            <person name="Savchenko A."/>
            <person name="Yakunin A.F."/>
            <person name="Yakimov M.M."/>
            <person name="Golyshina O.V."/>
            <person name="Reinhardt R."/>
            <person name="Golyshin P.N."/>
        </authorList>
    </citation>
    <scope>NUCLEOTIDE SEQUENCE [LARGE SCALE GENOMIC DNA]</scope>
</reference>
<evidence type="ECO:0000256" key="3">
    <source>
        <dbReference type="ARBA" id="ARBA00022692"/>
    </source>
</evidence>
<evidence type="ECO:0000256" key="1">
    <source>
        <dbReference type="ARBA" id="ARBA00004651"/>
    </source>
</evidence>
<feature type="transmembrane region" description="Helical" evidence="6">
    <location>
        <begin position="39"/>
        <end position="65"/>
    </location>
</feature>
<proteinExistence type="predicted"/>
<gene>
    <name evidence="7" type="ORF">OLEAN_C34650</name>
</gene>
<evidence type="ECO:0000256" key="4">
    <source>
        <dbReference type="ARBA" id="ARBA00022989"/>
    </source>
</evidence>
<keyword evidence="3 6" id="KW-0812">Transmembrane</keyword>
<keyword evidence="4 6" id="KW-1133">Transmembrane helix</keyword>